<accession>A0A3B0WF01</accession>
<organism evidence="2">
    <name type="scientific">hydrothermal vent metagenome</name>
    <dbReference type="NCBI Taxonomy" id="652676"/>
    <lineage>
        <taxon>unclassified sequences</taxon>
        <taxon>metagenomes</taxon>
        <taxon>ecological metagenomes</taxon>
    </lineage>
</organism>
<feature type="transmembrane region" description="Helical" evidence="1">
    <location>
        <begin position="107"/>
        <end position="129"/>
    </location>
</feature>
<gene>
    <name evidence="2" type="ORF">MNBD_GAMMA07-2019</name>
</gene>
<evidence type="ECO:0000256" key="1">
    <source>
        <dbReference type="SAM" id="Phobius"/>
    </source>
</evidence>
<keyword evidence="1" id="KW-0812">Transmembrane</keyword>
<feature type="transmembrane region" description="Helical" evidence="1">
    <location>
        <begin position="79"/>
        <end position="101"/>
    </location>
</feature>
<keyword evidence="1" id="KW-0472">Membrane</keyword>
<reference evidence="2" key="1">
    <citation type="submission" date="2018-06" db="EMBL/GenBank/DDBJ databases">
        <authorList>
            <person name="Zhirakovskaya E."/>
        </authorList>
    </citation>
    <scope>NUCLEOTIDE SEQUENCE</scope>
</reference>
<proteinExistence type="predicted"/>
<sequence>MSDRAYRTIVGFSLLIIVYFEFSTAMYIILGLLFVEGLSNYRVPILVGLLRKHVFMQDYEYVDVGLVEHPKYNLESERVWRIFISTVVFLSYFLIGALWFVPWFMGFTIVGAGLSGVCPVLFVIHWFGFK</sequence>
<protein>
    <recommendedName>
        <fullName evidence="3">DUF2892 domain-containing protein</fullName>
    </recommendedName>
</protein>
<evidence type="ECO:0008006" key="3">
    <source>
        <dbReference type="Google" id="ProtNLM"/>
    </source>
</evidence>
<keyword evidence="1" id="KW-1133">Transmembrane helix</keyword>
<dbReference type="EMBL" id="UOFF01000045">
    <property type="protein sequence ID" value="VAW53851.1"/>
    <property type="molecule type" value="Genomic_DNA"/>
</dbReference>
<name>A0A3B0WF01_9ZZZZ</name>
<dbReference type="AlphaFoldDB" id="A0A3B0WF01"/>
<feature type="transmembrane region" description="Helical" evidence="1">
    <location>
        <begin position="12"/>
        <end position="35"/>
    </location>
</feature>
<evidence type="ECO:0000313" key="2">
    <source>
        <dbReference type="EMBL" id="VAW53851.1"/>
    </source>
</evidence>